<dbReference type="STRING" id="590646.G3B4P6"/>
<gene>
    <name evidence="5" type="ORF">CANTEDRAFT_114027</name>
</gene>
<dbReference type="InterPro" id="IPR011032">
    <property type="entry name" value="GroES-like_sf"/>
</dbReference>
<dbReference type="InterPro" id="IPR036291">
    <property type="entry name" value="NAD(P)-bd_dom_sf"/>
</dbReference>
<dbReference type="EMBL" id="GL996521">
    <property type="protein sequence ID" value="EGV64318.1"/>
    <property type="molecule type" value="Genomic_DNA"/>
</dbReference>
<evidence type="ECO:0000313" key="5">
    <source>
        <dbReference type="EMBL" id="EGV64318.1"/>
    </source>
</evidence>
<dbReference type="PANTHER" id="PTHR43205">
    <property type="entry name" value="PROSTAGLANDIN REDUCTASE"/>
    <property type="match status" value="1"/>
</dbReference>
<accession>G3B4P6</accession>
<dbReference type="Gene3D" id="3.90.180.10">
    <property type="entry name" value="Medium-chain alcohol dehydrogenases, catalytic domain"/>
    <property type="match status" value="1"/>
</dbReference>
<dbReference type="eggNOG" id="KOG1196">
    <property type="taxonomic scope" value="Eukaryota"/>
</dbReference>
<dbReference type="EMBL" id="GL996521">
    <property type="protein sequence ID" value="EGV64317.1"/>
    <property type="molecule type" value="Genomic_DNA"/>
</dbReference>
<dbReference type="InterPro" id="IPR041694">
    <property type="entry name" value="ADH_N_2"/>
</dbReference>
<sequence>MAPQQSHELYVHKNPVKEMDLDVDSPNATFKIRSTDLPALKDGQVLVKNLMFSNDPSQRAWIQKDIPAESMYVAPIRQGQAMSTLALSQVVESNNKGFSAGDLVRCSTSWSDYAVVDQQSLFDKIPENSGFSLDSYLDILGFTSLTAWFGVYDVAQLKASDVLVVSGAAGATGSVVVQIAKNIIGCKKVIGIAGGKDKCDFVKSIGADDCLDYKAPKLLENMKQALGDDECDVFFDGVGGRILDMMLLLTKQHGQIIACGSVAGYNNASASSVNAWGLITTRRLTVKGFIILDYFAKFSETTTKLIEAAKAGKLQNTAESKTVVDLSRDPDFLKRVPKTYNMLFNGEKKNGKLITKIAEPQSIAKL</sequence>
<feature type="domain" description="Oxidoreductase N-terminal" evidence="3">
    <location>
        <begin position="28"/>
        <end position="122"/>
    </location>
</feature>
<dbReference type="InterPro" id="IPR013149">
    <property type="entry name" value="ADH-like_C"/>
</dbReference>
<dbReference type="PANTHER" id="PTHR43205:SF19">
    <property type="entry name" value="ENOYL REDUCTASE (ER) DOMAIN-CONTAINING PROTEIN"/>
    <property type="match status" value="1"/>
</dbReference>
<dbReference type="KEGG" id="cten:90982134"/>
<protein>
    <submittedName>
        <fullName evidence="4">NAD(P)-binding protein</fullName>
    </submittedName>
</protein>
<dbReference type="InterPro" id="IPR045010">
    <property type="entry name" value="MDR_fam"/>
</dbReference>
<dbReference type="AlphaFoldDB" id="G3B4P6"/>
<keyword evidence="1" id="KW-0560">Oxidoreductase</keyword>
<dbReference type="Proteomes" id="UP000000707">
    <property type="component" value="Unassembled WGS sequence"/>
</dbReference>
<dbReference type="GO" id="GO:0016628">
    <property type="term" value="F:oxidoreductase activity, acting on the CH-CH group of donors, NAD or NADP as acceptor"/>
    <property type="evidence" value="ECO:0007669"/>
    <property type="project" value="InterPro"/>
</dbReference>
<evidence type="ECO:0000259" key="3">
    <source>
        <dbReference type="Pfam" id="PF16884"/>
    </source>
</evidence>
<evidence type="ECO:0000313" key="4">
    <source>
        <dbReference type="EMBL" id="EGV64317.1"/>
    </source>
</evidence>
<evidence type="ECO:0000259" key="2">
    <source>
        <dbReference type="Pfam" id="PF00107"/>
    </source>
</evidence>
<dbReference type="FunFam" id="3.40.50.720:FF:000121">
    <property type="entry name" value="Prostaglandin reductase 2"/>
    <property type="match status" value="1"/>
</dbReference>
<dbReference type="Pfam" id="PF16884">
    <property type="entry name" value="ADH_N_2"/>
    <property type="match status" value="1"/>
</dbReference>
<dbReference type="GeneID" id="90982134"/>
<evidence type="ECO:0000256" key="1">
    <source>
        <dbReference type="ARBA" id="ARBA00023002"/>
    </source>
</evidence>
<proteinExistence type="predicted"/>
<evidence type="ECO:0000313" key="6">
    <source>
        <dbReference type="Proteomes" id="UP000000707"/>
    </source>
</evidence>
<keyword evidence="6" id="KW-1185">Reference proteome</keyword>
<reference evidence="5 6" key="1">
    <citation type="journal article" date="2011" name="Proc. Natl. Acad. Sci. U.S.A.">
        <title>Comparative genomics of xylose-fermenting fungi for enhanced biofuel production.</title>
        <authorList>
            <person name="Wohlbach D.J."/>
            <person name="Kuo A."/>
            <person name="Sato T.K."/>
            <person name="Potts K.M."/>
            <person name="Salamov A.A."/>
            <person name="LaButti K.M."/>
            <person name="Sun H."/>
            <person name="Clum A."/>
            <person name="Pangilinan J.L."/>
            <person name="Lindquist E.A."/>
            <person name="Lucas S."/>
            <person name="Lapidus A."/>
            <person name="Jin M."/>
            <person name="Gunawan C."/>
            <person name="Balan V."/>
            <person name="Dale B.E."/>
            <person name="Jeffries T.W."/>
            <person name="Zinkel R."/>
            <person name="Barry K.W."/>
            <person name="Grigoriev I.V."/>
            <person name="Gasch A.P."/>
        </authorList>
    </citation>
    <scope>NUCLEOTIDE SEQUENCE [LARGE SCALE GENOMIC DNA]</scope>
    <source>
        <strain evidence="5">ATCC 10573</strain>
        <strain evidence="6">ATCC 10573 / BCRC 21748 / CBS 615 / JCM 9827 / NBRC 10315 / NRRL Y-1498 / VKM Y-70</strain>
    </source>
</reference>
<feature type="domain" description="Alcohol dehydrogenase-like C-terminal" evidence="2">
    <location>
        <begin position="172"/>
        <end position="300"/>
    </location>
</feature>
<dbReference type="SUPFAM" id="SSF51735">
    <property type="entry name" value="NAD(P)-binding Rossmann-fold domains"/>
    <property type="match status" value="1"/>
</dbReference>
<dbReference type="CDD" id="cd05288">
    <property type="entry name" value="PGDH"/>
    <property type="match status" value="1"/>
</dbReference>
<dbReference type="Gene3D" id="3.40.50.720">
    <property type="entry name" value="NAD(P)-binding Rossmann-like Domain"/>
    <property type="match status" value="1"/>
</dbReference>
<dbReference type="SUPFAM" id="SSF50129">
    <property type="entry name" value="GroES-like"/>
    <property type="match status" value="1"/>
</dbReference>
<dbReference type="Pfam" id="PF00107">
    <property type="entry name" value="ADH_zinc_N"/>
    <property type="match status" value="1"/>
</dbReference>
<organism evidence="6">
    <name type="scientific">Candida tenuis (strain ATCC 10573 / BCRC 21748 / CBS 615 / JCM 9827 / NBRC 10315 / NRRL Y-1498 / VKM Y-70)</name>
    <name type="common">Yeast</name>
    <name type="synonym">Yamadazyma tenuis</name>
    <dbReference type="NCBI Taxonomy" id="590646"/>
    <lineage>
        <taxon>Eukaryota</taxon>
        <taxon>Fungi</taxon>
        <taxon>Dikarya</taxon>
        <taxon>Ascomycota</taxon>
        <taxon>Saccharomycotina</taxon>
        <taxon>Pichiomycetes</taxon>
        <taxon>Debaryomycetaceae</taxon>
        <taxon>Yamadazyma</taxon>
    </lineage>
</organism>
<name>G3B4P6_CANTC</name>
<dbReference type="OrthoDB" id="5103085at2759"/>
<dbReference type="HOGENOM" id="CLU_026673_29_2_1"/>